<dbReference type="GO" id="GO:0060271">
    <property type="term" value="P:cilium assembly"/>
    <property type="evidence" value="ECO:0007669"/>
    <property type="project" value="TreeGrafter"/>
</dbReference>
<dbReference type="GO" id="GO:0031514">
    <property type="term" value="C:motile cilium"/>
    <property type="evidence" value="ECO:0007669"/>
    <property type="project" value="TreeGrafter"/>
</dbReference>
<accession>A0A4P9X1P1</accession>
<dbReference type="InterPro" id="IPR055325">
    <property type="entry name" value="CF161"/>
</dbReference>
<dbReference type="PANTHER" id="PTHR24274">
    <property type="entry name" value="CILIA- AND FLAGELLA-ASSOCIATED PROTEIN 161"/>
    <property type="match status" value="1"/>
</dbReference>
<keyword evidence="2" id="KW-1185">Reference proteome</keyword>
<evidence type="ECO:0000313" key="2">
    <source>
        <dbReference type="Proteomes" id="UP000274922"/>
    </source>
</evidence>
<dbReference type="AlphaFoldDB" id="A0A4P9X1P1"/>
<dbReference type="InterPro" id="IPR036300">
    <property type="entry name" value="MIR_dom_sf"/>
</dbReference>
<dbReference type="OrthoDB" id="2126411at2759"/>
<dbReference type="EMBL" id="ML014328">
    <property type="protein sequence ID" value="RKO99035.1"/>
    <property type="molecule type" value="Genomic_DNA"/>
</dbReference>
<dbReference type="Proteomes" id="UP000274922">
    <property type="component" value="Unassembled WGS sequence"/>
</dbReference>
<name>A0A4P9X1P1_9FUNG</name>
<evidence type="ECO:0000313" key="1">
    <source>
        <dbReference type="EMBL" id="RKO99035.1"/>
    </source>
</evidence>
<reference evidence="2" key="1">
    <citation type="journal article" date="2018" name="Nat. Microbiol.">
        <title>Leveraging single-cell genomics to expand the fungal tree of life.</title>
        <authorList>
            <person name="Ahrendt S.R."/>
            <person name="Quandt C.A."/>
            <person name="Ciobanu D."/>
            <person name="Clum A."/>
            <person name="Salamov A."/>
            <person name="Andreopoulos B."/>
            <person name="Cheng J.F."/>
            <person name="Woyke T."/>
            <person name="Pelin A."/>
            <person name="Henrissat B."/>
            <person name="Reynolds N.K."/>
            <person name="Benny G.L."/>
            <person name="Smith M.E."/>
            <person name="James T.Y."/>
            <person name="Grigoriev I.V."/>
        </authorList>
    </citation>
    <scope>NUCLEOTIDE SEQUENCE [LARGE SCALE GENOMIC DNA]</scope>
    <source>
        <strain evidence="2">ATCC 52028</strain>
    </source>
</reference>
<dbReference type="PANTHER" id="PTHR24274:SF1">
    <property type="entry name" value="CILIA- AND FLAGELLA-ASSOCIATED PROTEIN 161"/>
    <property type="match status" value="1"/>
</dbReference>
<gene>
    <name evidence="1" type="ORF">CXG81DRAFT_20835</name>
</gene>
<organism evidence="1 2">
    <name type="scientific">Caulochytrium protostelioides</name>
    <dbReference type="NCBI Taxonomy" id="1555241"/>
    <lineage>
        <taxon>Eukaryota</taxon>
        <taxon>Fungi</taxon>
        <taxon>Fungi incertae sedis</taxon>
        <taxon>Chytridiomycota</taxon>
        <taxon>Chytridiomycota incertae sedis</taxon>
        <taxon>Chytridiomycetes</taxon>
        <taxon>Caulochytriales</taxon>
        <taxon>Caulochytriaceae</taxon>
        <taxon>Caulochytrium</taxon>
    </lineage>
</organism>
<dbReference type="Pfam" id="PF24569">
    <property type="entry name" value="CFAP161"/>
    <property type="match status" value="1"/>
</dbReference>
<protein>
    <submittedName>
        <fullName evidence="1">Uncharacterized protein</fullName>
    </submittedName>
</protein>
<proteinExistence type="predicted"/>
<sequence>MRNQCALSRAAEADGVTIGPSKYGIMPSSRVLLHNWSEERELRKLPLGTELSSNSPLLLRNWQNLAVVSAQIPDTYPYNVKRDDTIHTFVAEDGLAMASNRLVFSPSKPSDAGPLRYGVTYHIQLDALMEVPLYLTVQPRLCWQTLRRSPGSAVIATVDSTEDSLWRIVSTNASQRFEMDGEPVPSDSCVLLLHVHTGRFLTASRAFPVRTLMGLGFELGVERNQERTSKEMGEAMTWQFVQAV</sequence>
<dbReference type="SUPFAM" id="SSF82109">
    <property type="entry name" value="MIR domain"/>
    <property type="match status" value="1"/>
</dbReference>